<sequence>MNFISKFLKLYINSSIHVALAVVSFACLTYLDFGLEIKSSVLVFVFFSTLVAYTFVKYIPLVKQKEVRLSDSLKFILFLSVVSVLPIFISLFYFDLEVIGFIVLLGVLTLLYVLPFLPEAKNLRDVSGLKIFIIASVWTGATVVLPFLSSEVELSSLDTEQIIYIMGRFLIVIALIIPFEIRDLELDDIYLKTLPQVFGVLQTKVFGIVLIITSMFLMSLIIHDTYIFVYMHLFILLLVVLSKRHNAFLYTVLLVEAVPILWFLLKYFTA</sequence>
<dbReference type="EMBL" id="JAAIKD010000009">
    <property type="protein sequence ID" value="NEV95029.1"/>
    <property type="molecule type" value="Genomic_DNA"/>
</dbReference>
<dbReference type="AlphaFoldDB" id="A0A6B3R2Y5"/>
<name>A0A6B3R2Y5_9FLAO</name>
<dbReference type="PROSITE" id="PS51257">
    <property type="entry name" value="PROKAR_LIPOPROTEIN"/>
    <property type="match status" value="1"/>
</dbReference>
<feature type="transmembrane region" description="Helical" evidence="1">
    <location>
        <begin position="99"/>
        <end position="117"/>
    </location>
</feature>
<feature type="transmembrane region" description="Helical" evidence="1">
    <location>
        <begin position="12"/>
        <end position="31"/>
    </location>
</feature>
<proteinExistence type="predicted"/>
<comment type="caution">
    <text evidence="2">The sequence shown here is derived from an EMBL/GenBank/DDBJ whole genome shotgun (WGS) entry which is preliminary data.</text>
</comment>
<keyword evidence="2" id="KW-0808">Transferase</keyword>
<feature type="transmembrane region" description="Helical" evidence="1">
    <location>
        <begin position="248"/>
        <end position="265"/>
    </location>
</feature>
<reference evidence="2 3" key="1">
    <citation type="submission" date="2020-02" db="EMBL/GenBank/DDBJ databases">
        <title>Flavobacteriaceae Psychroflexus bacterium YR1-1, complete genome.</title>
        <authorList>
            <person name="Li Y."/>
            <person name="Wu S."/>
        </authorList>
    </citation>
    <scope>NUCLEOTIDE SEQUENCE [LARGE SCALE GENOMIC DNA]</scope>
    <source>
        <strain evidence="2 3">YR1-1</strain>
    </source>
</reference>
<protein>
    <submittedName>
        <fullName evidence="2">Prenyltransferase</fullName>
    </submittedName>
</protein>
<evidence type="ECO:0000313" key="2">
    <source>
        <dbReference type="EMBL" id="NEV95029.1"/>
    </source>
</evidence>
<keyword evidence="1" id="KW-0812">Transmembrane</keyword>
<feature type="transmembrane region" description="Helical" evidence="1">
    <location>
        <begin position="161"/>
        <end position="181"/>
    </location>
</feature>
<organism evidence="2 3">
    <name type="scientific">Psychroflexus aurantiacus</name>
    <dbReference type="NCBI Taxonomy" id="2709310"/>
    <lineage>
        <taxon>Bacteria</taxon>
        <taxon>Pseudomonadati</taxon>
        <taxon>Bacteroidota</taxon>
        <taxon>Flavobacteriia</taxon>
        <taxon>Flavobacteriales</taxon>
        <taxon>Flavobacteriaceae</taxon>
        <taxon>Psychroflexus</taxon>
    </lineage>
</organism>
<keyword evidence="1" id="KW-1133">Transmembrane helix</keyword>
<dbReference type="Proteomes" id="UP000478505">
    <property type="component" value="Unassembled WGS sequence"/>
</dbReference>
<keyword evidence="1" id="KW-0472">Membrane</keyword>
<gene>
    <name evidence="2" type="ORF">G3567_12870</name>
</gene>
<evidence type="ECO:0000313" key="3">
    <source>
        <dbReference type="Proteomes" id="UP000478505"/>
    </source>
</evidence>
<feature type="transmembrane region" description="Helical" evidence="1">
    <location>
        <begin position="37"/>
        <end position="55"/>
    </location>
</feature>
<feature type="transmembrane region" description="Helical" evidence="1">
    <location>
        <begin position="75"/>
        <end position="93"/>
    </location>
</feature>
<accession>A0A6B3R2Y5</accession>
<dbReference type="RefSeq" id="WP_164005723.1">
    <property type="nucleotide sequence ID" value="NZ_JAAIKD010000009.1"/>
</dbReference>
<feature type="transmembrane region" description="Helical" evidence="1">
    <location>
        <begin position="129"/>
        <end position="149"/>
    </location>
</feature>
<feature type="transmembrane region" description="Helical" evidence="1">
    <location>
        <begin position="225"/>
        <end position="241"/>
    </location>
</feature>
<dbReference type="GO" id="GO:0016740">
    <property type="term" value="F:transferase activity"/>
    <property type="evidence" value="ECO:0007669"/>
    <property type="project" value="UniProtKB-KW"/>
</dbReference>
<feature type="transmembrane region" description="Helical" evidence="1">
    <location>
        <begin position="193"/>
        <end position="219"/>
    </location>
</feature>
<keyword evidence="3" id="KW-1185">Reference proteome</keyword>
<evidence type="ECO:0000256" key="1">
    <source>
        <dbReference type="SAM" id="Phobius"/>
    </source>
</evidence>